<dbReference type="InterPro" id="IPR050756">
    <property type="entry name" value="CSN3"/>
</dbReference>
<comment type="similarity">
    <text evidence="1">Belongs to the proteasome subunit S3 family.</text>
</comment>
<evidence type="ECO:0000256" key="1">
    <source>
        <dbReference type="ARBA" id="ARBA00007912"/>
    </source>
</evidence>
<dbReference type="EMBL" id="JABCKI010006125">
    <property type="protein sequence ID" value="KAG5635308.1"/>
    <property type="molecule type" value="Genomic_DNA"/>
</dbReference>
<accession>A0A9P7K3F1</accession>
<dbReference type="InterPro" id="IPR036390">
    <property type="entry name" value="WH_DNA-bd_sf"/>
</dbReference>
<dbReference type="Gene3D" id="1.25.40.10">
    <property type="entry name" value="Tetratricopeptide repeat domain"/>
    <property type="match status" value="1"/>
</dbReference>
<dbReference type="GO" id="GO:0006511">
    <property type="term" value="P:ubiquitin-dependent protein catabolic process"/>
    <property type="evidence" value="ECO:0007669"/>
    <property type="project" value="TreeGrafter"/>
</dbReference>
<dbReference type="SMART" id="SM00088">
    <property type="entry name" value="PINT"/>
    <property type="match status" value="1"/>
</dbReference>
<keyword evidence="2" id="KW-0647">Proteasome</keyword>
<dbReference type="SMART" id="SM00753">
    <property type="entry name" value="PAM"/>
    <property type="match status" value="1"/>
</dbReference>
<proteinExistence type="inferred from homology"/>
<dbReference type="InterPro" id="IPR057985">
    <property type="entry name" value="TPR_PSMD3_N"/>
</dbReference>
<protein>
    <recommendedName>
        <fullName evidence="4">PCI domain-containing protein</fullName>
    </recommendedName>
</protein>
<dbReference type="Gene3D" id="1.25.40.570">
    <property type="match status" value="1"/>
</dbReference>
<feature type="region of interest" description="Disordered" evidence="3">
    <location>
        <begin position="1"/>
        <end position="34"/>
    </location>
</feature>
<dbReference type="Pfam" id="PF08375">
    <property type="entry name" value="Rpn3_C"/>
    <property type="match status" value="1"/>
</dbReference>
<organism evidence="5 6">
    <name type="scientific">Sphagnurus paluster</name>
    <dbReference type="NCBI Taxonomy" id="117069"/>
    <lineage>
        <taxon>Eukaryota</taxon>
        <taxon>Fungi</taxon>
        <taxon>Dikarya</taxon>
        <taxon>Basidiomycota</taxon>
        <taxon>Agaricomycotina</taxon>
        <taxon>Agaricomycetes</taxon>
        <taxon>Agaricomycetidae</taxon>
        <taxon>Agaricales</taxon>
        <taxon>Tricholomatineae</taxon>
        <taxon>Lyophyllaceae</taxon>
        <taxon>Sphagnurus</taxon>
    </lineage>
</organism>
<comment type="caution">
    <text evidence="5">The sequence shown here is derived from an EMBL/GenBank/DDBJ whole genome shotgun (WGS) entry which is preliminary data.</text>
</comment>
<dbReference type="PROSITE" id="PS50250">
    <property type="entry name" value="PCI"/>
    <property type="match status" value="1"/>
</dbReference>
<gene>
    <name evidence="5" type="ORF">H0H81_011768</name>
</gene>
<dbReference type="Pfam" id="PF25573">
    <property type="entry name" value="TPR_PSMD3_N"/>
    <property type="match status" value="1"/>
</dbReference>
<evidence type="ECO:0000259" key="4">
    <source>
        <dbReference type="PROSITE" id="PS50250"/>
    </source>
</evidence>
<evidence type="ECO:0000313" key="6">
    <source>
        <dbReference type="Proteomes" id="UP000717328"/>
    </source>
</evidence>
<dbReference type="InterPro" id="IPR000717">
    <property type="entry name" value="PCI_dom"/>
</dbReference>
<evidence type="ECO:0000313" key="5">
    <source>
        <dbReference type="EMBL" id="KAG5635308.1"/>
    </source>
</evidence>
<keyword evidence="6" id="KW-1185">Reference proteome</keyword>
<reference evidence="5" key="1">
    <citation type="submission" date="2021-02" db="EMBL/GenBank/DDBJ databases">
        <authorList>
            <person name="Nieuwenhuis M."/>
            <person name="Van De Peppel L.J.J."/>
        </authorList>
    </citation>
    <scope>NUCLEOTIDE SEQUENCE</scope>
    <source>
        <strain evidence="5">D49</strain>
    </source>
</reference>
<dbReference type="SUPFAM" id="SSF46785">
    <property type="entry name" value="Winged helix' DNA-binding domain"/>
    <property type="match status" value="1"/>
</dbReference>
<dbReference type="InterPro" id="IPR013586">
    <property type="entry name" value="PSMD3_C"/>
</dbReference>
<evidence type="ECO:0000256" key="2">
    <source>
        <dbReference type="ARBA" id="ARBA00022942"/>
    </source>
</evidence>
<feature type="compositionally biased region" description="Basic and acidic residues" evidence="3">
    <location>
        <begin position="473"/>
        <end position="484"/>
    </location>
</feature>
<evidence type="ECO:0000256" key="3">
    <source>
        <dbReference type="SAM" id="MobiDB-lite"/>
    </source>
</evidence>
<dbReference type="PANTHER" id="PTHR10758:SF2">
    <property type="entry name" value="26S PROTEASOME NON-ATPASE REGULATORY SUBUNIT 3"/>
    <property type="match status" value="1"/>
</dbReference>
<dbReference type="InterPro" id="IPR011990">
    <property type="entry name" value="TPR-like_helical_dom_sf"/>
</dbReference>
<dbReference type="Pfam" id="PF01399">
    <property type="entry name" value="PCI"/>
    <property type="match status" value="1"/>
</dbReference>
<feature type="compositionally biased region" description="Pro residues" evidence="3">
    <location>
        <begin position="23"/>
        <end position="32"/>
    </location>
</feature>
<dbReference type="GO" id="GO:0042176">
    <property type="term" value="P:regulation of protein catabolic process"/>
    <property type="evidence" value="ECO:0007669"/>
    <property type="project" value="InterPro"/>
</dbReference>
<reference evidence="5" key="2">
    <citation type="submission" date="2021-10" db="EMBL/GenBank/DDBJ databases">
        <title>Phylogenomics reveals ancestral predisposition of the termite-cultivated fungus Termitomyces towards a domesticated lifestyle.</title>
        <authorList>
            <person name="Auxier B."/>
            <person name="Grum-Grzhimaylo A."/>
            <person name="Cardenas M.E."/>
            <person name="Lodge J.D."/>
            <person name="Laessoe T."/>
            <person name="Pedersen O."/>
            <person name="Smith M.E."/>
            <person name="Kuyper T.W."/>
            <person name="Franco-Molano E.A."/>
            <person name="Baroni T.J."/>
            <person name="Aanen D.K."/>
        </authorList>
    </citation>
    <scope>NUCLEOTIDE SEQUENCE</scope>
    <source>
        <strain evidence="5">D49</strain>
    </source>
</reference>
<dbReference type="SUPFAM" id="SSF48452">
    <property type="entry name" value="TPR-like"/>
    <property type="match status" value="1"/>
</dbReference>
<name>A0A9P7K3F1_9AGAR</name>
<dbReference type="Proteomes" id="UP000717328">
    <property type="component" value="Unassembled WGS sequence"/>
</dbReference>
<dbReference type="GO" id="GO:0030234">
    <property type="term" value="F:enzyme regulator activity"/>
    <property type="evidence" value="ECO:0007669"/>
    <property type="project" value="InterPro"/>
</dbReference>
<feature type="domain" description="PCI" evidence="4">
    <location>
        <begin position="250"/>
        <end position="430"/>
    </location>
</feature>
<feature type="compositionally biased region" description="Basic and acidic residues" evidence="3">
    <location>
        <begin position="1"/>
        <end position="21"/>
    </location>
</feature>
<dbReference type="GO" id="GO:0008541">
    <property type="term" value="C:proteasome regulatory particle, lid subcomplex"/>
    <property type="evidence" value="ECO:0007669"/>
    <property type="project" value="TreeGrafter"/>
</dbReference>
<sequence length="498" mass="56075">MADIEMKGTESKGKGETKTVDSPKPPSPPPSPVAEIKSNIALIERAVSTLEPRFTHRVLRTLTALRKRLDSTVLKNAIEAVYLKDVPEKKILLSWLPAATSSMEVDTSTTPIKSTIPVPTVPVPEGEIYLRLLILHYLNTSPETYAKAMALAIETVEKMQDLNRRSMDPIAAKIWFAVERTYELAGNLADARPLFLAAQRTASLRHDDETQASLINRLLRNYVNYNLYDQADKLVSKTTFPASASNPQFARYHYYLGRIKAVQLNYSEAHTNLQQAIRRAPQPKTAPGFYQAVHKIFIVVELLMGEIPERSLFRHPVLEKALVAYFDIVKAVRTGSLSQFQATLSKHAAQFETDKTYTLIVRLRQNVIKTGIRRLSLSYSRISLRDICLKLHLDSEEDAEYIVGKAIRDGVIEGRIVHEKGWMECSAQKDGYGPEVSDVFGRRIGFCLELHNESIKAMRYPLNAHRKELAAAEGAREREKELAKEIQGGDLDEDMGDF</sequence>
<dbReference type="PANTHER" id="PTHR10758">
    <property type="entry name" value="26S PROTEASOME NON-ATPASE REGULATORY SUBUNIT 3/COP9 SIGNALOSOME COMPLEX SUBUNIT 3"/>
    <property type="match status" value="1"/>
</dbReference>
<dbReference type="OrthoDB" id="1713558at2759"/>
<dbReference type="AlphaFoldDB" id="A0A9P7K3F1"/>
<feature type="region of interest" description="Disordered" evidence="3">
    <location>
        <begin position="473"/>
        <end position="498"/>
    </location>
</feature>